<dbReference type="OrthoDB" id="9803241at2"/>
<dbReference type="Pfam" id="PF04101">
    <property type="entry name" value="Glyco_tran_28_C"/>
    <property type="match status" value="1"/>
</dbReference>
<dbReference type="SUPFAM" id="SSF53756">
    <property type="entry name" value="UDP-Glycosyltransferase/glycogen phosphorylase"/>
    <property type="match status" value="1"/>
</dbReference>
<comment type="caution">
    <text evidence="2">The sequence shown here is derived from an EMBL/GenBank/DDBJ whole genome shotgun (WGS) entry which is preliminary data.</text>
</comment>
<dbReference type="InterPro" id="IPR007235">
    <property type="entry name" value="Glyco_trans_28_C"/>
</dbReference>
<evidence type="ECO:0000259" key="1">
    <source>
        <dbReference type="Pfam" id="PF04101"/>
    </source>
</evidence>
<name>A0A5D0RE36_9FLAO</name>
<dbReference type="AlphaFoldDB" id="A0A5D0RE36"/>
<evidence type="ECO:0000313" key="3">
    <source>
        <dbReference type="Proteomes" id="UP000323720"/>
    </source>
</evidence>
<reference evidence="2 3" key="1">
    <citation type="submission" date="2019-08" db="EMBL/GenBank/DDBJ databases">
        <title>Genomes of Antarctic Bizionia species.</title>
        <authorList>
            <person name="Bowman J.P."/>
        </authorList>
    </citation>
    <scope>NUCLEOTIDE SEQUENCE [LARGE SCALE GENOMIC DNA]</scope>
    <source>
        <strain evidence="2 3">ADA-4</strain>
    </source>
</reference>
<keyword evidence="3" id="KW-1185">Reference proteome</keyword>
<dbReference type="RefSeq" id="WP_148402761.1">
    <property type="nucleotide sequence ID" value="NZ_VSKK01000001.1"/>
</dbReference>
<feature type="domain" description="Glycosyl transferase family 28 C-terminal" evidence="1">
    <location>
        <begin position="242"/>
        <end position="327"/>
    </location>
</feature>
<gene>
    <name evidence="2" type="ORF">ES674_04405</name>
</gene>
<accession>A0A5D0RE36</accession>
<dbReference type="Gene3D" id="3.40.50.2000">
    <property type="entry name" value="Glycogen Phosphorylase B"/>
    <property type="match status" value="1"/>
</dbReference>
<keyword evidence="2" id="KW-0808">Transferase</keyword>
<dbReference type="Proteomes" id="UP000323720">
    <property type="component" value="Unassembled WGS sequence"/>
</dbReference>
<dbReference type="GO" id="GO:0016758">
    <property type="term" value="F:hexosyltransferase activity"/>
    <property type="evidence" value="ECO:0007669"/>
    <property type="project" value="InterPro"/>
</dbReference>
<dbReference type="EMBL" id="VSKK01000001">
    <property type="protein sequence ID" value="TYB79025.1"/>
    <property type="molecule type" value="Genomic_DNA"/>
</dbReference>
<organism evidence="2 3">
    <name type="scientific">Bizionia myxarmorum</name>
    <dbReference type="NCBI Taxonomy" id="291186"/>
    <lineage>
        <taxon>Bacteria</taxon>
        <taxon>Pseudomonadati</taxon>
        <taxon>Bacteroidota</taxon>
        <taxon>Flavobacteriia</taxon>
        <taxon>Flavobacteriales</taxon>
        <taxon>Flavobacteriaceae</taxon>
        <taxon>Bizionia</taxon>
    </lineage>
</organism>
<proteinExistence type="predicted"/>
<evidence type="ECO:0000313" key="2">
    <source>
        <dbReference type="EMBL" id="TYB79025.1"/>
    </source>
</evidence>
<protein>
    <submittedName>
        <fullName evidence="2">Glycosyltransferase</fullName>
    </submittedName>
</protein>
<sequence>MLEAKHILVAPLNWGLGHATRCIPIINALIEHNLTPILASDGAALALLKNEFPELIALELPSYAITYAKKAAFLKYKLLKDTPRILKTMAAEKVATAKILANYPIIGIISDNRFGVYAAEVPSVYITHQLQVLSGNTTWLSTKIHAAVMEKFDQCWVPDTSESINLSGKLGHLKKFKSQIKYIGALSRFEKKDLPIVYDIMVLLSGPEPQRQYLEINLLEELKNFKGSVVFVKGVVETKITKEVTGNMTLYNFLTSDLLETAINQSQLIISRSGYTTIMDLAKLEKQAFFIPTPGQLEQQYLAKRLQDQGLVPFCEQDDFTLEKLKRVSDYKGLSHTKASINYDDLFSLFHTE</sequence>